<reference evidence="10 11" key="1">
    <citation type="submission" date="2024-02" db="EMBL/GenBank/DDBJ databases">
        <title>Chromosome-scale genome assembly of the rough periwinkle Littorina saxatilis.</title>
        <authorList>
            <person name="De Jode A."/>
            <person name="Faria R."/>
            <person name="Formenti G."/>
            <person name="Sims Y."/>
            <person name="Smith T.P."/>
            <person name="Tracey A."/>
            <person name="Wood J.M.D."/>
            <person name="Zagrodzka Z.B."/>
            <person name="Johannesson K."/>
            <person name="Butlin R.K."/>
            <person name="Leder E.H."/>
        </authorList>
    </citation>
    <scope>NUCLEOTIDE SEQUENCE [LARGE SCALE GENOMIC DNA]</scope>
    <source>
        <strain evidence="10">Snail1</strain>
        <tissue evidence="10">Muscle</tissue>
    </source>
</reference>
<evidence type="ECO:0008006" key="12">
    <source>
        <dbReference type="Google" id="ProtNLM"/>
    </source>
</evidence>
<dbReference type="Pfam" id="PF01068">
    <property type="entry name" value="DNA_ligase_A_M"/>
    <property type="match status" value="1"/>
</dbReference>
<dbReference type="EMBL" id="JBAMIC010000001">
    <property type="protein sequence ID" value="KAK7114823.1"/>
    <property type="molecule type" value="Genomic_DNA"/>
</dbReference>
<sequence length="530" mass="60939">MATAAAGKAKQKCKYGSKCYRKNKLHLDDYHHSDDGDTDTEMDEVKKEPKPAATPKPKPRLVHGVSVADGAEDDPWKTRLQKRKSEEESAALAEVMCLKKRKTEEGFVVTKAGPSRAPSFKKAKKKVKKFKAKKEKCKYWSKCYRKEKAHLAEFRHPGEKENEDEDGDEKMEEPRKKRGQELEALNELDEDDRVEFSTGYMLERDGDIYSCSCNEWKNQTENEKQRTCKHLKEYLGEEFDKARVTKAKKKAYVAQHISVSVLLAHKYDEKANDPVGWWISEKLDGVRAFWNGRCFYSRLGNAFYAPAWFTKDLPQNMTLDGELFGGRGLFQSTVSIVKTAECDNYKKIKYHVFDTPSLEAKPFEERIQAIKDYFEEKKPKYAVFVEHTKCTSKKQLDDQLKYVLDRGGEGLMIRKPKSKYERTRSTTLLKIKKFYDAEAIVIGHEKGKGKNQFVCGALRCKMACGMEFSVGSGLTDKDRRNPPKKGSIITYKFQELSKSGKPRFPTYLGIRIDMTEPKDAEIREVIDDDS</sequence>
<keyword evidence="3" id="KW-0235">DNA replication</keyword>
<proteinExistence type="predicted"/>
<dbReference type="InterPro" id="IPR050326">
    <property type="entry name" value="NAD_dep_DNA_ligaseB"/>
</dbReference>
<feature type="compositionally biased region" description="Acidic residues" evidence="7">
    <location>
        <begin position="161"/>
        <end position="171"/>
    </location>
</feature>
<dbReference type="AlphaFoldDB" id="A0AAN9C0U9"/>
<evidence type="ECO:0000256" key="6">
    <source>
        <dbReference type="PROSITE-ProRule" id="PRU00325"/>
    </source>
</evidence>
<keyword evidence="6" id="KW-0862">Zinc</keyword>
<keyword evidence="4" id="KW-0227">DNA damage</keyword>
<dbReference type="InterPro" id="IPR012340">
    <property type="entry name" value="NA-bd_OB-fold"/>
</dbReference>
<accession>A0AAN9C0U9</accession>
<dbReference type="Gene3D" id="3.30.1490.70">
    <property type="match status" value="1"/>
</dbReference>
<dbReference type="InterPro" id="IPR019406">
    <property type="entry name" value="APLF_PBZ"/>
</dbReference>
<feature type="domain" description="SWIM-type" evidence="9">
    <location>
        <begin position="196"/>
        <end position="239"/>
    </location>
</feature>
<feature type="region of interest" description="Disordered" evidence="7">
    <location>
        <begin position="154"/>
        <end position="183"/>
    </location>
</feature>
<evidence type="ECO:0000256" key="4">
    <source>
        <dbReference type="ARBA" id="ARBA00022763"/>
    </source>
</evidence>
<keyword evidence="6" id="KW-0863">Zinc-finger</keyword>
<evidence type="ECO:0000256" key="5">
    <source>
        <dbReference type="ARBA" id="ARBA00023204"/>
    </source>
</evidence>
<dbReference type="SUPFAM" id="SSF50249">
    <property type="entry name" value="Nucleic acid-binding proteins"/>
    <property type="match status" value="1"/>
</dbReference>
<dbReference type="Pfam" id="PF10283">
    <property type="entry name" value="zf-CCHH"/>
    <property type="match status" value="2"/>
</dbReference>
<dbReference type="GO" id="GO:0006310">
    <property type="term" value="P:DNA recombination"/>
    <property type="evidence" value="ECO:0007669"/>
    <property type="project" value="InterPro"/>
</dbReference>
<dbReference type="PROSITE" id="PS50966">
    <property type="entry name" value="ZF_SWIM"/>
    <property type="match status" value="1"/>
</dbReference>
<keyword evidence="2" id="KW-0436">Ligase</keyword>
<feature type="compositionally biased region" description="Basic and acidic residues" evidence="7">
    <location>
        <begin position="172"/>
        <end position="181"/>
    </location>
</feature>
<evidence type="ECO:0000259" key="8">
    <source>
        <dbReference type="PROSITE" id="PS50160"/>
    </source>
</evidence>
<dbReference type="Gene3D" id="2.40.50.140">
    <property type="entry name" value="Nucleic acid-binding proteins"/>
    <property type="match status" value="1"/>
</dbReference>
<evidence type="ECO:0000256" key="3">
    <source>
        <dbReference type="ARBA" id="ARBA00022705"/>
    </source>
</evidence>
<dbReference type="GO" id="GO:0006260">
    <property type="term" value="P:DNA replication"/>
    <property type="evidence" value="ECO:0007669"/>
    <property type="project" value="UniProtKB-KW"/>
</dbReference>
<comment type="cofactor">
    <cofactor evidence="1">
        <name>a divalent metal cation</name>
        <dbReference type="ChEBI" id="CHEBI:60240"/>
    </cofactor>
</comment>
<evidence type="ECO:0000313" key="11">
    <source>
        <dbReference type="Proteomes" id="UP001374579"/>
    </source>
</evidence>
<protein>
    <recommendedName>
        <fullName evidence="12">SWIM-type domain-containing protein</fullName>
    </recommendedName>
</protein>
<name>A0AAN9C0U9_9CAEN</name>
<dbReference type="InterPro" id="IPR029319">
    <property type="entry name" value="DNA_ligase_OB"/>
</dbReference>
<dbReference type="CDD" id="cd07896">
    <property type="entry name" value="Adenylation_kDNA_ligase_like"/>
    <property type="match status" value="1"/>
</dbReference>
<organism evidence="10 11">
    <name type="scientific">Littorina saxatilis</name>
    <dbReference type="NCBI Taxonomy" id="31220"/>
    <lineage>
        <taxon>Eukaryota</taxon>
        <taxon>Metazoa</taxon>
        <taxon>Spiralia</taxon>
        <taxon>Lophotrochozoa</taxon>
        <taxon>Mollusca</taxon>
        <taxon>Gastropoda</taxon>
        <taxon>Caenogastropoda</taxon>
        <taxon>Littorinimorpha</taxon>
        <taxon>Littorinoidea</taxon>
        <taxon>Littorinidae</taxon>
        <taxon>Littorina</taxon>
    </lineage>
</organism>
<dbReference type="PROSITE" id="PS50160">
    <property type="entry name" value="DNA_LIGASE_A3"/>
    <property type="match status" value="1"/>
</dbReference>
<feature type="region of interest" description="Disordered" evidence="7">
    <location>
        <begin position="26"/>
        <end position="85"/>
    </location>
</feature>
<evidence type="ECO:0000313" key="10">
    <source>
        <dbReference type="EMBL" id="KAK7114823.1"/>
    </source>
</evidence>
<dbReference type="GO" id="GO:0008270">
    <property type="term" value="F:zinc ion binding"/>
    <property type="evidence" value="ECO:0007669"/>
    <property type="project" value="UniProtKB-KW"/>
</dbReference>
<dbReference type="GO" id="GO:0006281">
    <property type="term" value="P:DNA repair"/>
    <property type="evidence" value="ECO:0007669"/>
    <property type="project" value="UniProtKB-KW"/>
</dbReference>
<dbReference type="PANTHER" id="PTHR47810">
    <property type="entry name" value="DNA LIGASE"/>
    <property type="match status" value="1"/>
</dbReference>
<comment type="caution">
    <text evidence="10">The sequence shown here is derived from an EMBL/GenBank/DDBJ whole genome shotgun (WGS) entry which is preliminary data.</text>
</comment>
<dbReference type="SUPFAM" id="SSF56091">
    <property type="entry name" value="DNA ligase/mRNA capping enzyme, catalytic domain"/>
    <property type="match status" value="1"/>
</dbReference>
<dbReference type="GO" id="GO:0003910">
    <property type="term" value="F:DNA ligase (ATP) activity"/>
    <property type="evidence" value="ECO:0007669"/>
    <property type="project" value="InterPro"/>
</dbReference>
<dbReference type="InterPro" id="IPR012310">
    <property type="entry name" value="DNA_ligase_ATP-dep_cent"/>
</dbReference>
<evidence type="ECO:0000256" key="2">
    <source>
        <dbReference type="ARBA" id="ARBA00022598"/>
    </source>
</evidence>
<dbReference type="NCBIfam" id="NF006592">
    <property type="entry name" value="PRK09125.1"/>
    <property type="match status" value="1"/>
</dbReference>
<evidence type="ECO:0000259" key="9">
    <source>
        <dbReference type="PROSITE" id="PS50966"/>
    </source>
</evidence>
<feature type="domain" description="ATP-dependent DNA ligase family profile" evidence="8">
    <location>
        <begin position="353"/>
        <end position="473"/>
    </location>
</feature>
<dbReference type="GO" id="GO:0005524">
    <property type="term" value="F:ATP binding"/>
    <property type="evidence" value="ECO:0007669"/>
    <property type="project" value="InterPro"/>
</dbReference>
<dbReference type="PROSITE" id="PS00333">
    <property type="entry name" value="DNA_LIGASE_A2"/>
    <property type="match status" value="1"/>
</dbReference>
<dbReference type="Pfam" id="PF14743">
    <property type="entry name" value="DNA_ligase_OB_2"/>
    <property type="match status" value="1"/>
</dbReference>
<keyword evidence="6" id="KW-0479">Metal-binding</keyword>
<keyword evidence="11" id="KW-1185">Reference proteome</keyword>
<evidence type="ECO:0000256" key="1">
    <source>
        <dbReference type="ARBA" id="ARBA00001968"/>
    </source>
</evidence>
<dbReference type="Proteomes" id="UP001374579">
    <property type="component" value="Unassembled WGS sequence"/>
</dbReference>
<evidence type="ECO:0000256" key="7">
    <source>
        <dbReference type="SAM" id="MobiDB-lite"/>
    </source>
</evidence>
<dbReference type="Gene3D" id="3.30.470.30">
    <property type="entry name" value="DNA ligase/mRNA capping enzyme"/>
    <property type="match status" value="1"/>
</dbReference>
<dbReference type="PANTHER" id="PTHR47810:SF1">
    <property type="entry name" value="DNA LIGASE B"/>
    <property type="match status" value="1"/>
</dbReference>
<feature type="compositionally biased region" description="Basic and acidic residues" evidence="7">
    <location>
        <begin position="26"/>
        <end position="35"/>
    </location>
</feature>
<dbReference type="InterPro" id="IPR007527">
    <property type="entry name" value="Znf_SWIM"/>
</dbReference>
<dbReference type="InterPro" id="IPR016059">
    <property type="entry name" value="DNA_ligase_ATP-dep_CS"/>
</dbReference>
<gene>
    <name evidence="10" type="ORF">V1264_000814</name>
</gene>
<keyword evidence="5" id="KW-0234">DNA repair</keyword>
<dbReference type="CDD" id="cd08041">
    <property type="entry name" value="OBF_kDNA_ligase_like"/>
    <property type="match status" value="1"/>
</dbReference>